<feature type="domain" description="EF-hand" evidence="5">
    <location>
        <begin position="389"/>
        <end position="424"/>
    </location>
</feature>
<evidence type="ECO:0000313" key="6">
    <source>
        <dbReference type="EMBL" id="CRZ01800.1"/>
    </source>
</evidence>
<evidence type="ECO:0000256" key="4">
    <source>
        <dbReference type="SAM" id="MobiDB-lite"/>
    </source>
</evidence>
<dbReference type="EMBL" id="HACM01001358">
    <property type="protein sequence ID" value="CRZ01800.1"/>
    <property type="molecule type" value="Transcribed_RNA"/>
</dbReference>
<dbReference type="InterPro" id="IPR018247">
    <property type="entry name" value="EF_Hand_1_Ca_BS"/>
</dbReference>
<evidence type="ECO:0000256" key="1">
    <source>
        <dbReference type="ARBA" id="ARBA00005253"/>
    </source>
</evidence>
<dbReference type="PROSITE" id="PS50222">
    <property type="entry name" value="EF_HAND_2"/>
    <property type="match status" value="4"/>
</dbReference>
<dbReference type="FunFam" id="1.10.238.10:FF:000178">
    <property type="entry name" value="Calmodulin-2 A"/>
    <property type="match status" value="1"/>
</dbReference>
<dbReference type="GO" id="GO:0043226">
    <property type="term" value="C:organelle"/>
    <property type="evidence" value="ECO:0007669"/>
    <property type="project" value="UniProtKB-ARBA"/>
</dbReference>
<feature type="region of interest" description="Disordered" evidence="4">
    <location>
        <begin position="958"/>
        <end position="987"/>
    </location>
</feature>
<evidence type="ECO:0000256" key="2">
    <source>
        <dbReference type="ARBA" id="ARBA00022737"/>
    </source>
</evidence>
<keyword evidence="3" id="KW-0106">Calcium</keyword>
<dbReference type="GO" id="GO:0005509">
    <property type="term" value="F:calcium ion binding"/>
    <property type="evidence" value="ECO:0007669"/>
    <property type="project" value="InterPro"/>
</dbReference>
<comment type="similarity">
    <text evidence="1">Belongs to the centrin family.</text>
</comment>
<dbReference type="SUPFAM" id="SSF47473">
    <property type="entry name" value="EF-hand"/>
    <property type="match status" value="2"/>
</dbReference>
<evidence type="ECO:0000256" key="3">
    <source>
        <dbReference type="ARBA" id="ARBA00022837"/>
    </source>
</evidence>
<dbReference type="Gene3D" id="1.10.238.10">
    <property type="entry name" value="EF-hand"/>
    <property type="match status" value="3"/>
</dbReference>
<dbReference type="InterPro" id="IPR002048">
    <property type="entry name" value="EF_hand_dom"/>
</dbReference>
<feature type="domain" description="EF-hand" evidence="5">
    <location>
        <begin position="466"/>
        <end position="501"/>
    </location>
</feature>
<organism evidence="6">
    <name type="scientific">Spongospora subterranea</name>
    <dbReference type="NCBI Taxonomy" id="70186"/>
    <lineage>
        <taxon>Eukaryota</taxon>
        <taxon>Sar</taxon>
        <taxon>Rhizaria</taxon>
        <taxon>Endomyxa</taxon>
        <taxon>Phytomyxea</taxon>
        <taxon>Plasmodiophorida</taxon>
        <taxon>Plasmodiophoridae</taxon>
        <taxon>Spongospora</taxon>
    </lineage>
</organism>
<dbReference type="InterPro" id="IPR050145">
    <property type="entry name" value="Centrin_CML-like"/>
</dbReference>
<feature type="domain" description="EF-hand" evidence="5">
    <location>
        <begin position="353"/>
        <end position="388"/>
    </location>
</feature>
<sequence length="987" mass="110006">METMVKRLSVMPKVDYTDEEMGELQRTFQEYLSDDSGLLSPRRAQQCIADLSYSFSSSMVSQILEGQVKDKGKPSLDFTDFVAFVDVIGAIDAYVITHLNDLLDGLSPESRQRVCSLTGQSTVPELIQYLSKMVALTSKDDFDFAAVYDLLGYENPSDSEQSPNSEKQGDHIASTQNRKGVSDSPATIQTINNLATPRTNLKPSVNHLQVPREAERNAPVEQPKQRTMSVRFDIANTRTFQLPTLSIPVDEEVSANPAPPRTLNRPHLARGPTLDELEIASDAPDLNLRSELKPVSTISPVQNTHGIAHRSLDTRRSVSPPHRLDPERSALTVTVPKQLVNEEIELDDDDIAYLEEVFKTFLQIFDIDGDGAIAVSELSAALRALGLDPNDQQIQDLFSNADVDRSGLIDFDEFCLYYKQMYASEFKNGVPLHHLEAIFARADTDNNGEISREEFAFIIRKQFPKLSHAGVDQLVDLADCNGDNIIDFGEFVSFLNRPDPKSRSFARKLFRAHLPSPAEHFTAFSMMPSTFRASVLAEIDKEPNASATYHIAPKLSRESFGMRFGDLKLTEGTLKVAAVACEVCLQVELVKANGIPIPNMNRHRIQSRTVRIMLYDGDTPASNQYVLRAHWSPTEEDVWSFSFPISSLQFILVKSSRAQTFLLMELCILVEDEARSQSEMTCGFATIDISRELSSKTVIETTPISGGTIKAKSAINRNEILARREGWRRLTSLFKSRPLPTITVKITPIASKQKEQTLCIPNDVIIPMSAITIIRLFIEVLADVTIRCAQPFVPGNSHLHQEIHIRVFLDLIVNDPGALTVLAARWVTHSKSFSRNDKRGSSPVSPNSFVKAEFCKCILQLWPLLSSPVLPELIVGRTDHERLSLMTHCSKENVLSQLSSDACSIQMGGSRAVDIAKALVFRPFHSEDVSFSYDRYGHKTNIFATLEKGLRELNDAMPSSDDAELQAQTIEGKRVLGSQEQIDHPSK</sequence>
<name>A0A0H5QIC9_9EUKA</name>
<feature type="compositionally biased region" description="Polar residues" evidence="4">
    <location>
        <begin position="156"/>
        <end position="166"/>
    </location>
</feature>
<keyword evidence="2" id="KW-0677">Repeat</keyword>
<dbReference type="CDD" id="cd15898">
    <property type="entry name" value="EFh_PI-PLC"/>
    <property type="match status" value="1"/>
</dbReference>
<proteinExistence type="inferred from homology"/>
<dbReference type="CDD" id="cd00051">
    <property type="entry name" value="EFh"/>
    <property type="match status" value="1"/>
</dbReference>
<evidence type="ECO:0000259" key="5">
    <source>
        <dbReference type="PROSITE" id="PS50222"/>
    </source>
</evidence>
<reference evidence="6" key="1">
    <citation type="submission" date="2015-04" db="EMBL/GenBank/DDBJ databases">
        <title>The genome sequence of the plant pathogenic Rhizarian Plasmodiophora brassicae reveals insights in its biotrophic life cycle and the origin of chitin synthesis.</title>
        <authorList>
            <person name="Schwelm A."/>
            <person name="Fogelqvist J."/>
            <person name="Knaust A."/>
            <person name="Julke S."/>
            <person name="Lilja T."/>
            <person name="Dhandapani V."/>
            <person name="Bonilla-Rosso G."/>
            <person name="Karlsson M."/>
            <person name="Shevchenko A."/>
            <person name="Choi S.R."/>
            <person name="Kim H.G."/>
            <person name="Park J.Y."/>
            <person name="Lim Y.P."/>
            <person name="Ludwig-Muller J."/>
            <person name="Dixelius C."/>
        </authorList>
    </citation>
    <scope>NUCLEOTIDE SEQUENCE</scope>
    <source>
        <tissue evidence="6">Potato root galls</tissue>
    </source>
</reference>
<feature type="region of interest" description="Disordered" evidence="4">
    <location>
        <begin position="155"/>
        <end position="224"/>
    </location>
</feature>
<protein>
    <recommendedName>
        <fullName evidence="5">EF-hand domain-containing protein</fullName>
    </recommendedName>
</protein>
<dbReference type="InterPro" id="IPR011992">
    <property type="entry name" value="EF-hand-dom_pair"/>
</dbReference>
<feature type="domain" description="EF-hand" evidence="5">
    <location>
        <begin position="430"/>
        <end position="465"/>
    </location>
</feature>
<accession>A0A0H5QIC9</accession>
<feature type="compositionally biased region" description="Polar residues" evidence="4">
    <location>
        <begin position="173"/>
        <end position="207"/>
    </location>
</feature>
<dbReference type="Pfam" id="PF13499">
    <property type="entry name" value="EF-hand_7"/>
    <property type="match status" value="2"/>
</dbReference>
<dbReference type="AlphaFoldDB" id="A0A0H5QIC9"/>
<dbReference type="SMART" id="SM00054">
    <property type="entry name" value="EFh"/>
    <property type="match status" value="4"/>
</dbReference>
<dbReference type="PROSITE" id="PS00018">
    <property type="entry name" value="EF_HAND_1"/>
    <property type="match status" value="4"/>
</dbReference>
<dbReference type="PANTHER" id="PTHR23050">
    <property type="entry name" value="CALCIUM BINDING PROTEIN"/>
    <property type="match status" value="1"/>
</dbReference>